<dbReference type="RefSeq" id="WP_242853049.1">
    <property type="nucleotide sequence ID" value="NZ_JQKC01000002.1"/>
</dbReference>
<dbReference type="Proteomes" id="UP000036923">
    <property type="component" value="Unassembled WGS sequence"/>
</dbReference>
<evidence type="ECO:0000313" key="3">
    <source>
        <dbReference type="Proteomes" id="UP000036923"/>
    </source>
</evidence>
<dbReference type="Pfam" id="PF00582">
    <property type="entry name" value="Usp"/>
    <property type="match status" value="1"/>
</dbReference>
<keyword evidence="3" id="KW-1185">Reference proteome</keyword>
<comment type="caution">
    <text evidence="2">The sequence shown here is derived from an EMBL/GenBank/DDBJ whole genome shotgun (WGS) entry which is preliminary data.</text>
</comment>
<evidence type="ECO:0000313" key="2">
    <source>
        <dbReference type="EMBL" id="KNY28565.1"/>
    </source>
</evidence>
<evidence type="ECO:0000259" key="1">
    <source>
        <dbReference type="Pfam" id="PF00582"/>
    </source>
</evidence>
<reference evidence="3" key="1">
    <citation type="submission" date="2015-07" db="EMBL/GenBank/DDBJ databases">
        <title>Near-Complete Genome Sequence of the Cellulolytic Bacterium Bacteroides (Pseudobacteroides) cellulosolvens ATCC 35603.</title>
        <authorList>
            <person name="Dassa B."/>
            <person name="Utturkar S.M."/>
            <person name="Klingeman D.M."/>
            <person name="Hurt R.A."/>
            <person name="Keller M."/>
            <person name="Xu J."/>
            <person name="Reddy Y.H.K."/>
            <person name="Borovok I."/>
            <person name="Grinberg I.R."/>
            <person name="Lamed R."/>
            <person name="Zhivin O."/>
            <person name="Bayer E.A."/>
            <person name="Brown S.D."/>
        </authorList>
    </citation>
    <scope>NUCLEOTIDE SEQUENCE [LARGE SCALE GENOMIC DNA]</scope>
    <source>
        <strain evidence="3">DSM 2933</strain>
    </source>
</reference>
<dbReference type="STRING" id="398512.Bccel_3839"/>
<name>A0A0L6JS72_9FIRM</name>
<accession>A0A0L6JS72</accession>
<dbReference type="PANTHER" id="PTHR45569:SF1">
    <property type="entry name" value="SENSOR PROTEIN KDPD"/>
    <property type="match status" value="1"/>
</dbReference>
<proteinExistence type="predicted"/>
<dbReference type="Gene3D" id="3.40.50.620">
    <property type="entry name" value="HUPs"/>
    <property type="match status" value="1"/>
</dbReference>
<dbReference type="GO" id="GO:0000155">
    <property type="term" value="F:phosphorelay sensor kinase activity"/>
    <property type="evidence" value="ECO:0007669"/>
    <property type="project" value="TreeGrafter"/>
</dbReference>
<protein>
    <submittedName>
        <fullName evidence="2">UspA domain-containing protein</fullName>
    </submittedName>
</protein>
<gene>
    <name evidence="2" type="ORF">Bccel_3839</name>
</gene>
<dbReference type="PATRIC" id="fig|398512.5.peg.4019"/>
<dbReference type="GO" id="GO:0005886">
    <property type="term" value="C:plasma membrane"/>
    <property type="evidence" value="ECO:0007669"/>
    <property type="project" value="TreeGrafter"/>
</dbReference>
<sequence>MYLNSKRNILVCITQQKTCERLIREAANIKSDYEGELHVIHVAKNEWKFLDNVKEGEALEYLFKVSKSVGANLSVLRSDDIVETILDYIKENDINFVVVGKSKEMHKENNFIKTLENNISNVEICIV</sequence>
<dbReference type="InterPro" id="IPR006016">
    <property type="entry name" value="UspA"/>
</dbReference>
<dbReference type="EMBL" id="LGTC01000001">
    <property type="protein sequence ID" value="KNY28565.1"/>
    <property type="molecule type" value="Genomic_DNA"/>
</dbReference>
<dbReference type="PANTHER" id="PTHR45569">
    <property type="entry name" value="SENSOR PROTEIN KDPD"/>
    <property type="match status" value="1"/>
</dbReference>
<dbReference type="SUPFAM" id="SSF52402">
    <property type="entry name" value="Adenine nucleotide alpha hydrolases-like"/>
    <property type="match status" value="1"/>
</dbReference>
<organism evidence="2 3">
    <name type="scientific">Pseudobacteroides cellulosolvens ATCC 35603 = DSM 2933</name>
    <dbReference type="NCBI Taxonomy" id="398512"/>
    <lineage>
        <taxon>Bacteria</taxon>
        <taxon>Bacillati</taxon>
        <taxon>Bacillota</taxon>
        <taxon>Clostridia</taxon>
        <taxon>Eubacteriales</taxon>
        <taxon>Oscillospiraceae</taxon>
        <taxon>Pseudobacteroides</taxon>
    </lineage>
</organism>
<dbReference type="InterPro" id="IPR052023">
    <property type="entry name" value="Histidine_kinase_KdpD"/>
</dbReference>
<dbReference type="InterPro" id="IPR014729">
    <property type="entry name" value="Rossmann-like_a/b/a_fold"/>
</dbReference>
<feature type="domain" description="UspA" evidence="1">
    <location>
        <begin position="7"/>
        <end position="103"/>
    </location>
</feature>
<dbReference type="eggNOG" id="COG2205">
    <property type="taxonomic scope" value="Bacteria"/>
</dbReference>
<dbReference type="AlphaFoldDB" id="A0A0L6JS72"/>